<dbReference type="InterPro" id="IPR036390">
    <property type="entry name" value="WH_DNA-bd_sf"/>
</dbReference>
<keyword evidence="1" id="KW-0805">Transcription regulation</keyword>
<dbReference type="Gene3D" id="1.10.10.10">
    <property type="entry name" value="Winged helix-like DNA-binding domain superfamily/Winged helix DNA-binding domain"/>
    <property type="match status" value="1"/>
</dbReference>
<evidence type="ECO:0000313" key="6">
    <source>
        <dbReference type="Proteomes" id="UP001500784"/>
    </source>
</evidence>
<keyword evidence="3" id="KW-0804">Transcription</keyword>
<dbReference type="PANTHER" id="PTHR43537:SF44">
    <property type="entry name" value="GNTR FAMILY REGULATORY PROTEIN"/>
    <property type="match status" value="1"/>
</dbReference>
<keyword evidence="2" id="KW-0238">DNA-binding</keyword>
<dbReference type="InterPro" id="IPR000524">
    <property type="entry name" value="Tscrpt_reg_HTH_GntR"/>
</dbReference>
<dbReference type="InterPro" id="IPR036388">
    <property type="entry name" value="WH-like_DNA-bd_sf"/>
</dbReference>
<dbReference type="SMART" id="SM00895">
    <property type="entry name" value="FCD"/>
    <property type="match status" value="1"/>
</dbReference>
<dbReference type="InterPro" id="IPR008920">
    <property type="entry name" value="TF_FadR/GntR_C"/>
</dbReference>
<dbReference type="Proteomes" id="UP001500784">
    <property type="component" value="Unassembled WGS sequence"/>
</dbReference>
<evidence type="ECO:0000313" key="5">
    <source>
        <dbReference type="EMBL" id="GAA1906584.1"/>
    </source>
</evidence>
<dbReference type="PANTHER" id="PTHR43537">
    <property type="entry name" value="TRANSCRIPTIONAL REGULATOR, GNTR FAMILY"/>
    <property type="match status" value="1"/>
</dbReference>
<sequence>MQDEEVVEQVRPAAEVMNNRIIEVLGRDIATGSLEPGSRLTLVGLQERFGVSRTVIRDCMQILEALNLVYSKRRIGIVVQEPSRWNVYDPRIIRWRLAGPGRSGQFESLTELRIAVEPLAAAGAARRASPDQRQRLLQLARRMREDAADPEAFLAVDIEFHTLLLRASGNEMFASLSGVVSEVLSGRSRQDLMPADGPRPEALDEHEAIAAAVAEGDPAAARARAADLLLEVEDAILRRRQGHAL</sequence>
<dbReference type="SUPFAM" id="SSF48008">
    <property type="entry name" value="GntR ligand-binding domain-like"/>
    <property type="match status" value="1"/>
</dbReference>
<name>A0ABN2NYW1_9MICC</name>
<evidence type="ECO:0000256" key="3">
    <source>
        <dbReference type="ARBA" id="ARBA00023163"/>
    </source>
</evidence>
<dbReference type="SUPFAM" id="SSF46785">
    <property type="entry name" value="Winged helix' DNA-binding domain"/>
    <property type="match status" value="1"/>
</dbReference>
<evidence type="ECO:0000259" key="4">
    <source>
        <dbReference type="PROSITE" id="PS50949"/>
    </source>
</evidence>
<keyword evidence="6" id="KW-1185">Reference proteome</keyword>
<protein>
    <submittedName>
        <fullName evidence="5">FCD domain-containing protein</fullName>
    </submittedName>
</protein>
<evidence type="ECO:0000256" key="2">
    <source>
        <dbReference type="ARBA" id="ARBA00023125"/>
    </source>
</evidence>
<organism evidence="5 6">
    <name type="scientific">Arthrobacter gandavensis</name>
    <dbReference type="NCBI Taxonomy" id="169960"/>
    <lineage>
        <taxon>Bacteria</taxon>
        <taxon>Bacillati</taxon>
        <taxon>Actinomycetota</taxon>
        <taxon>Actinomycetes</taxon>
        <taxon>Micrococcales</taxon>
        <taxon>Micrococcaceae</taxon>
        <taxon>Arthrobacter</taxon>
    </lineage>
</organism>
<comment type="caution">
    <text evidence="5">The sequence shown here is derived from an EMBL/GenBank/DDBJ whole genome shotgun (WGS) entry which is preliminary data.</text>
</comment>
<dbReference type="RefSeq" id="WP_338079130.1">
    <property type="nucleotide sequence ID" value="NZ_BAAALV010000002.1"/>
</dbReference>
<evidence type="ECO:0000256" key="1">
    <source>
        <dbReference type="ARBA" id="ARBA00023015"/>
    </source>
</evidence>
<proteinExistence type="predicted"/>
<dbReference type="PROSITE" id="PS50949">
    <property type="entry name" value="HTH_GNTR"/>
    <property type="match status" value="1"/>
</dbReference>
<dbReference type="Gene3D" id="1.20.120.530">
    <property type="entry name" value="GntR ligand-binding domain-like"/>
    <property type="match status" value="1"/>
</dbReference>
<dbReference type="Pfam" id="PF07729">
    <property type="entry name" value="FCD"/>
    <property type="match status" value="1"/>
</dbReference>
<reference evidence="5 6" key="1">
    <citation type="journal article" date="2019" name="Int. J. Syst. Evol. Microbiol.">
        <title>The Global Catalogue of Microorganisms (GCM) 10K type strain sequencing project: providing services to taxonomists for standard genome sequencing and annotation.</title>
        <authorList>
            <consortium name="The Broad Institute Genomics Platform"/>
            <consortium name="The Broad Institute Genome Sequencing Center for Infectious Disease"/>
            <person name="Wu L."/>
            <person name="Ma J."/>
        </authorList>
    </citation>
    <scope>NUCLEOTIDE SEQUENCE [LARGE SCALE GENOMIC DNA]</scope>
    <source>
        <strain evidence="5 6">JCM 13316</strain>
    </source>
</reference>
<dbReference type="SMART" id="SM00345">
    <property type="entry name" value="HTH_GNTR"/>
    <property type="match status" value="1"/>
</dbReference>
<dbReference type="InterPro" id="IPR011711">
    <property type="entry name" value="GntR_C"/>
</dbReference>
<accession>A0ABN2NYW1</accession>
<gene>
    <name evidence="5" type="ORF">GCM10009688_08180</name>
</gene>
<dbReference type="EMBL" id="BAAALV010000002">
    <property type="protein sequence ID" value="GAA1906584.1"/>
    <property type="molecule type" value="Genomic_DNA"/>
</dbReference>
<feature type="domain" description="HTH gntR-type" evidence="4">
    <location>
        <begin position="15"/>
        <end position="82"/>
    </location>
</feature>
<dbReference type="Pfam" id="PF00392">
    <property type="entry name" value="GntR"/>
    <property type="match status" value="1"/>
</dbReference>